<keyword evidence="4" id="KW-1185">Reference proteome</keyword>
<dbReference type="EMBL" id="JARUHM010000007">
    <property type="protein sequence ID" value="MDT9410331.1"/>
    <property type="molecule type" value="Genomic_DNA"/>
</dbReference>
<evidence type="ECO:0000313" key="4">
    <source>
        <dbReference type="Proteomes" id="UP001265983"/>
    </source>
</evidence>
<keyword evidence="1" id="KW-0175">Coiled coil</keyword>
<evidence type="ECO:0008006" key="5">
    <source>
        <dbReference type="Google" id="ProtNLM"/>
    </source>
</evidence>
<dbReference type="Proteomes" id="UP001265983">
    <property type="component" value="Unassembled WGS sequence"/>
</dbReference>
<accession>A0ABU3PKM4</accession>
<evidence type="ECO:0000256" key="2">
    <source>
        <dbReference type="SAM" id="MobiDB-lite"/>
    </source>
</evidence>
<organism evidence="3 4">
    <name type="scientific">Corynebacterium rouxii</name>
    <dbReference type="NCBI Taxonomy" id="2719119"/>
    <lineage>
        <taxon>Bacteria</taxon>
        <taxon>Bacillati</taxon>
        <taxon>Actinomycetota</taxon>
        <taxon>Actinomycetes</taxon>
        <taxon>Mycobacteriales</taxon>
        <taxon>Corynebacteriaceae</taxon>
        <taxon>Corynebacterium</taxon>
    </lineage>
</organism>
<evidence type="ECO:0000256" key="1">
    <source>
        <dbReference type="SAM" id="Coils"/>
    </source>
</evidence>
<feature type="non-terminal residue" evidence="3">
    <location>
        <position position="1"/>
    </location>
</feature>
<sequence>SAQDAATKSIEAINLASDIAQLAKEAAQQRQEQEAQYLKDQAVYSRELEDAKDKVVRENKDENSRFVADLEELANLASTNDLTVDIERVQQLTVSAAQVGEPMVRGGAKVALQTGKPEELQTFIHSFESLKYQDNVTKAQFLWQADPNPEIRAAADEHIEDSPAELDIFLNKTVPEMKAPALTQQAWQLREAGGPTVQEQADAAISAGTFDELNNFVVEGGFEKARYEDQLRQAYELARTGGPELKASAEAAVLGDRTMLNEFVTIEAFRKSGDDAERIVHTDSIDALLQQGFSAAQKASESAAKAQQSYFTAYGDSVKAATYAQQAAEWSGKAAQSAQIAQGHVHNAENSLRFALEQQQRAHAAANQAEADAQQANTNADAATSYAMQAHRSANEAASSAAAARQSANAAGYDAQLAGQAAQDAYDAAIQKQLSEQAELQEASMAGAIENSPTSVLDAIKDTIGKEALDILLDLVGVTDVINCFEGEVSGCLWTALNFIPGGAIAKFGKAAKVLPAIRKLLTKLPDVKKLLVARKEEKANNLIAALDKPGTCAITPARAHQTPTYSFAIHRSPKNQTRARVQPVISRCGGYPRTFTVHQLDIQTLTPDELNVFMKWDRKTPLNKVNLGVFTDFGYSTPPNKVKQAIGTLQTKIEHSAIEVPVSQSHILNSIGLRKAPDPLDIKKRTVGLTPAQNQFAQTQAILAKERDGLIARINQRDADYFLDLETGQKTLKTTSRGRPDLNILHEDGVSIKTEFDRPPASRALHHAQQQLDANPDAVIWLLTLNKLEESSELWKVIKANRDGVDNYVASLREGI</sequence>
<feature type="coiled-coil region" evidence="1">
    <location>
        <begin position="12"/>
        <end position="65"/>
    </location>
</feature>
<proteinExistence type="predicted"/>
<reference evidence="3 4" key="1">
    <citation type="submission" date="2023-03" db="EMBL/GenBank/DDBJ databases">
        <title>Whole genome sequence of the first Corynebacterium rouxii strains isolated in Brazil: a recent member of Corynebacterium diphtheriae complex.</title>
        <authorList>
            <person name="Vieira V."/>
            <person name="Ramos J.N."/>
            <person name="Araujo M.R.B."/>
            <person name="Baio P.V."/>
            <person name="Sant'Anna L.O."/>
            <person name="Veras J.F.C."/>
            <person name="Vieira E.M.D."/>
            <person name="Sousa M.A.B."/>
            <person name="Camargo C.H."/>
            <person name="Sacchi C.T."/>
            <person name="Campos K.R."/>
            <person name="Santos M.B.N."/>
            <person name="Bokermann S."/>
            <person name="Alvim L.B."/>
            <person name="Santos L.S."/>
            <person name="Mattos-Guaraldi A.L."/>
        </authorList>
    </citation>
    <scope>NUCLEOTIDE SEQUENCE [LARGE SCALE GENOMIC DNA]</scope>
    <source>
        <strain evidence="3 4">70862</strain>
    </source>
</reference>
<comment type="caution">
    <text evidence="3">The sequence shown here is derived from an EMBL/GenBank/DDBJ whole genome shotgun (WGS) entry which is preliminary data.</text>
</comment>
<protein>
    <recommendedName>
        <fullName evidence="5">Tox-REase-7 domain-containing protein</fullName>
    </recommendedName>
</protein>
<feature type="region of interest" description="Disordered" evidence="2">
    <location>
        <begin position="358"/>
        <end position="388"/>
    </location>
</feature>
<name>A0ABU3PKM4_9CORY</name>
<gene>
    <name evidence="3" type="ORF">P8T80_02865</name>
</gene>
<evidence type="ECO:0000313" key="3">
    <source>
        <dbReference type="EMBL" id="MDT9410331.1"/>
    </source>
</evidence>